<dbReference type="InterPro" id="IPR013762">
    <property type="entry name" value="Integrase-like_cat_sf"/>
</dbReference>
<dbReference type="Gene3D" id="1.10.443.10">
    <property type="entry name" value="Intergrase catalytic core"/>
    <property type="match status" value="1"/>
</dbReference>
<evidence type="ECO:0000313" key="8">
    <source>
        <dbReference type="EMBL" id="MFL4468495.1"/>
    </source>
</evidence>
<dbReference type="SUPFAM" id="SSF56349">
    <property type="entry name" value="DNA breaking-rejoining enzymes"/>
    <property type="match status" value="1"/>
</dbReference>
<dbReference type="InterPro" id="IPR002104">
    <property type="entry name" value="Integrase_catalytic"/>
</dbReference>
<dbReference type="InterPro" id="IPR010998">
    <property type="entry name" value="Integrase_recombinase_N"/>
</dbReference>
<keyword evidence="2" id="KW-0229">DNA integration</keyword>
<reference evidence="8 9" key="1">
    <citation type="submission" date="2024-08" db="EMBL/GenBank/DDBJ databases">
        <title>Tateyamaria sp. nov., isolated from marine algae.</title>
        <authorList>
            <person name="Choi B.J."/>
            <person name="Kim J.M."/>
            <person name="Lee J.K."/>
            <person name="Choi D.G."/>
            <person name="Bayburt H."/>
            <person name="Baek J.H."/>
            <person name="Han D.M."/>
            <person name="Jeon C.O."/>
        </authorList>
    </citation>
    <scope>NUCLEOTIDE SEQUENCE [LARGE SCALE GENOMIC DNA]</scope>
    <source>
        <strain evidence="8 9">KMU-156</strain>
    </source>
</reference>
<dbReference type="PANTHER" id="PTHR30629">
    <property type="entry name" value="PROPHAGE INTEGRASE"/>
    <property type="match status" value="1"/>
</dbReference>
<dbReference type="InterPro" id="IPR050808">
    <property type="entry name" value="Phage_Integrase"/>
</dbReference>
<protein>
    <submittedName>
        <fullName evidence="8">Tyrosine-type recombinase/integrase</fullName>
    </submittedName>
</protein>
<dbReference type="InterPro" id="IPR025166">
    <property type="entry name" value="Integrase_DNA_bind_dom"/>
</dbReference>
<evidence type="ECO:0000259" key="6">
    <source>
        <dbReference type="PROSITE" id="PS51898"/>
    </source>
</evidence>
<dbReference type="Proteomes" id="UP001627408">
    <property type="component" value="Unassembled WGS sequence"/>
</dbReference>
<organism evidence="8 9">
    <name type="scientific">Tateyamaria armeniaca</name>
    <dbReference type="NCBI Taxonomy" id="2518930"/>
    <lineage>
        <taxon>Bacteria</taxon>
        <taxon>Pseudomonadati</taxon>
        <taxon>Pseudomonadota</taxon>
        <taxon>Alphaproteobacteria</taxon>
        <taxon>Rhodobacterales</taxon>
        <taxon>Roseobacteraceae</taxon>
        <taxon>Tateyamaria</taxon>
    </lineage>
</organism>
<comment type="similarity">
    <text evidence="1">Belongs to the 'phage' integrase family.</text>
</comment>
<dbReference type="PROSITE" id="PS51898">
    <property type="entry name" value="TYR_RECOMBINASE"/>
    <property type="match status" value="1"/>
</dbReference>
<evidence type="ECO:0000259" key="7">
    <source>
        <dbReference type="PROSITE" id="PS51900"/>
    </source>
</evidence>
<feature type="domain" description="Tyr recombinase" evidence="6">
    <location>
        <begin position="187"/>
        <end position="364"/>
    </location>
</feature>
<sequence>MPSVALSDRTLKSLSVPTSGQITFWDEGLSGFGIRVSQGGTKSFVVVYGPNRTRRTIGRYPTVSLKQARDKAKELLAEFTLGLDAKRSITWSTARDQFLTDCERKNKPNTVVYYRKRLDAHFKFGQRNLADISKQDVLHRIRGIKTSASEQHHAFVAARTLFNWAIREDLLASSPLQGVKGFKPAQARERVLNDQELRSVWSEAKRAPYPYGPIVQVLILTGLRRNEAANLQWGFLDEVEGTISLPAELTKNGRALTIPIGALFEDALTGLPRINSYLFPSSHAAGTVFNGWGKAKSRFDANLEDVAPYTLHDLRRTFATTHAKIGTPIHVTEKLLNHVSGTISGVAAIYNRHTYLEEMKVAVTSYEAHLGRLFDS</sequence>
<proteinExistence type="inferred from homology"/>
<feature type="domain" description="Core-binding (CB)" evidence="7">
    <location>
        <begin position="89"/>
        <end position="166"/>
    </location>
</feature>
<keyword evidence="4" id="KW-0233">DNA recombination</keyword>
<keyword evidence="9" id="KW-1185">Reference proteome</keyword>
<dbReference type="PANTHER" id="PTHR30629:SF2">
    <property type="entry name" value="PROPHAGE INTEGRASE INTS-RELATED"/>
    <property type="match status" value="1"/>
</dbReference>
<dbReference type="InterPro" id="IPR044068">
    <property type="entry name" value="CB"/>
</dbReference>
<dbReference type="Gene3D" id="1.10.150.130">
    <property type="match status" value="1"/>
</dbReference>
<dbReference type="EMBL" id="JBHDIY010000002">
    <property type="protein sequence ID" value="MFL4468495.1"/>
    <property type="molecule type" value="Genomic_DNA"/>
</dbReference>
<gene>
    <name evidence="8" type="ORF">ACERZ8_00890</name>
</gene>
<dbReference type="InterPro" id="IPR038488">
    <property type="entry name" value="Integrase_DNA-bd_sf"/>
</dbReference>
<dbReference type="PROSITE" id="PS51900">
    <property type="entry name" value="CB"/>
    <property type="match status" value="1"/>
</dbReference>
<dbReference type="Pfam" id="PF00589">
    <property type="entry name" value="Phage_integrase"/>
    <property type="match status" value="1"/>
</dbReference>
<evidence type="ECO:0000256" key="5">
    <source>
        <dbReference type="PROSITE-ProRule" id="PRU01248"/>
    </source>
</evidence>
<keyword evidence="3 5" id="KW-0238">DNA-binding</keyword>
<evidence type="ECO:0000313" key="9">
    <source>
        <dbReference type="Proteomes" id="UP001627408"/>
    </source>
</evidence>
<dbReference type="Gene3D" id="3.30.160.390">
    <property type="entry name" value="Integrase, DNA-binding domain"/>
    <property type="match status" value="1"/>
</dbReference>
<dbReference type="InterPro" id="IPR011010">
    <property type="entry name" value="DNA_brk_join_enz"/>
</dbReference>
<accession>A0ABW8UN01</accession>
<evidence type="ECO:0000256" key="3">
    <source>
        <dbReference type="ARBA" id="ARBA00023125"/>
    </source>
</evidence>
<comment type="caution">
    <text evidence="8">The sequence shown here is derived from an EMBL/GenBank/DDBJ whole genome shotgun (WGS) entry which is preliminary data.</text>
</comment>
<dbReference type="RefSeq" id="WP_407590245.1">
    <property type="nucleotide sequence ID" value="NZ_JBHDIY010000002.1"/>
</dbReference>
<name>A0ABW8UN01_9RHOB</name>
<evidence type="ECO:0000256" key="2">
    <source>
        <dbReference type="ARBA" id="ARBA00022908"/>
    </source>
</evidence>
<evidence type="ECO:0000256" key="1">
    <source>
        <dbReference type="ARBA" id="ARBA00008857"/>
    </source>
</evidence>
<evidence type="ECO:0000256" key="4">
    <source>
        <dbReference type="ARBA" id="ARBA00023172"/>
    </source>
</evidence>
<dbReference type="Pfam" id="PF13356">
    <property type="entry name" value="Arm-DNA-bind_3"/>
    <property type="match status" value="1"/>
</dbReference>